<name>A0A3A6TFT0_9GAMM</name>
<proteinExistence type="predicted"/>
<dbReference type="Pfam" id="PF17186">
    <property type="entry name" value="Lipocalin_9"/>
    <property type="match status" value="1"/>
</dbReference>
<dbReference type="Proteomes" id="UP000273022">
    <property type="component" value="Unassembled WGS sequence"/>
</dbReference>
<comment type="caution">
    <text evidence="3">The sequence shown here is derived from an EMBL/GenBank/DDBJ whole genome shotgun (WGS) entry which is preliminary data.</text>
</comment>
<dbReference type="PANTHER" id="PTHR38591:SF1">
    <property type="entry name" value="BLL1000 PROTEIN"/>
    <property type="match status" value="1"/>
</dbReference>
<gene>
    <name evidence="3" type="ORF">D5R81_14590</name>
</gene>
<evidence type="ECO:0000259" key="2">
    <source>
        <dbReference type="Pfam" id="PF07143"/>
    </source>
</evidence>
<dbReference type="PANTHER" id="PTHR38591">
    <property type="entry name" value="HYDROLASE"/>
    <property type="match status" value="1"/>
</dbReference>
<keyword evidence="1" id="KW-0732">Signal</keyword>
<dbReference type="PROSITE" id="PS51257">
    <property type="entry name" value="PROKAR_LIPOPROTEIN"/>
    <property type="match status" value="1"/>
</dbReference>
<dbReference type="InterPro" id="IPR023374">
    <property type="entry name" value="AttH-like_dom_sf"/>
</dbReference>
<evidence type="ECO:0000256" key="1">
    <source>
        <dbReference type="SAM" id="SignalP"/>
    </source>
</evidence>
<accession>A0A3A6TFT0</accession>
<dbReference type="InterPro" id="IPR010791">
    <property type="entry name" value="AttH_dom"/>
</dbReference>
<feature type="domain" description="AttH" evidence="2">
    <location>
        <begin position="57"/>
        <end position="221"/>
    </location>
</feature>
<reference evidence="3 4" key="1">
    <citation type="submission" date="2018-09" db="EMBL/GenBank/DDBJ databases">
        <title>Phylogeny of the Shewanellaceae, and recommendation for two new genera, Pseudoshewanella and Parashewanella.</title>
        <authorList>
            <person name="Wang G."/>
        </authorList>
    </citation>
    <scope>NUCLEOTIDE SEQUENCE [LARGE SCALE GENOMIC DNA]</scope>
    <source>
        <strain evidence="3 4">KCTC 22492</strain>
    </source>
</reference>
<dbReference type="Pfam" id="PF07143">
    <property type="entry name" value="CrtC"/>
    <property type="match status" value="1"/>
</dbReference>
<sequence>MTKCALLLLSILLLLSCEPLPKTNNSQTLQIVSGVPVDRNRGVIFPQDHGPHLDQGIEWWYITANLTAETGERFGAQWTMFRTLVPLPFESTWWDNQLYFAHFALQHEQSHVAFERFARAGQASITISPFIAQLDDWSLESTQKDFLPLQMKASQDDYAIDVSLSHSPLILHGENGYSQKTDKGHASYYFSYPFLETNGTVLFNGKKYSVSGNAWYDREWSASLLDKSQLGWDWFNLVTEDKQGLMLFCIRDAEQNYDYCSGTRVTKNGHTTHIPREYIKLHAMEHVFIDGTKYPSQWKIELPDSEPILIKTITKDSINKLSIKYWEGRVISTGGFNGIGYAELAGY</sequence>
<evidence type="ECO:0000313" key="3">
    <source>
        <dbReference type="EMBL" id="RJY10513.1"/>
    </source>
</evidence>
<evidence type="ECO:0000313" key="4">
    <source>
        <dbReference type="Proteomes" id="UP000273022"/>
    </source>
</evidence>
<feature type="chain" id="PRO_5017451442" evidence="1">
    <location>
        <begin position="22"/>
        <end position="347"/>
    </location>
</feature>
<dbReference type="SUPFAM" id="SSF159245">
    <property type="entry name" value="AttH-like"/>
    <property type="match status" value="1"/>
</dbReference>
<feature type="signal peptide" evidence="1">
    <location>
        <begin position="1"/>
        <end position="21"/>
    </location>
</feature>
<dbReference type="Gene3D" id="2.40.370.10">
    <property type="entry name" value="AttH-like domain"/>
    <property type="match status" value="2"/>
</dbReference>
<keyword evidence="4" id="KW-1185">Reference proteome</keyword>
<dbReference type="RefSeq" id="WP_121854371.1">
    <property type="nucleotide sequence ID" value="NZ_CP037952.1"/>
</dbReference>
<protein>
    <submittedName>
        <fullName evidence="3">ABC transporter</fullName>
    </submittedName>
</protein>
<dbReference type="EMBL" id="QYYH01000103">
    <property type="protein sequence ID" value="RJY10513.1"/>
    <property type="molecule type" value="Genomic_DNA"/>
</dbReference>
<dbReference type="AlphaFoldDB" id="A0A3A6TFT0"/>
<organism evidence="3 4">
    <name type="scientific">Parashewanella spongiae</name>
    <dbReference type="NCBI Taxonomy" id="342950"/>
    <lineage>
        <taxon>Bacteria</taxon>
        <taxon>Pseudomonadati</taxon>
        <taxon>Pseudomonadota</taxon>
        <taxon>Gammaproteobacteria</taxon>
        <taxon>Alteromonadales</taxon>
        <taxon>Shewanellaceae</taxon>
        <taxon>Parashewanella</taxon>
    </lineage>
</organism>
<dbReference type="OrthoDB" id="9770826at2"/>